<accession>A0ABS5S5B6</accession>
<dbReference type="InterPro" id="IPR035901">
    <property type="entry name" value="GIY-YIG_endonuc_sf"/>
</dbReference>
<keyword evidence="3" id="KW-1185">Reference proteome</keyword>
<feature type="domain" description="GIY-YIG" evidence="1">
    <location>
        <begin position="29"/>
        <end position="106"/>
    </location>
</feature>
<organism evidence="2 3">
    <name type="scientific">Aequorivita echinoideorum</name>
    <dbReference type="NCBI Taxonomy" id="1549647"/>
    <lineage>
        <taxon>Bacteria</taxon>
        <taxon>Pseudomonadati</taxon>
        <taxon>Bacteroidota</taxon>
        <taxon>Flavobacteriia</taxon>
        <taxon>Flavobacteriales</taxon>
        <taxon>Flavobacteriaceae</taxon>
        <taxon>Aequorivita</taxon>
    </lineage>
</organism>
<dbReference type="Gene3D" id="3.40.1440.10">
    <property type="entry name" value="GIY-YIG endonuclease"/>
    <property type="match status" value="1"/>
</dbReference>
<protein>
    <submittedName>
        <fullName evidence="2">GIY-YIG nuclease family protein</fullName>
    </submittedName>
</protein>
<dbReference type="EMBL" id="JAHCTB010000002">
    <property type="protein sequence ID" value="MBT0607604.1"/>
    <property type="molecule type" value="Genomic_DNA"/>
</dbReference>
<dbReference type="PROSITE" id="PS50164">
    <property type="entry name" value="GIY_YIG"/>
    <property type="match status" value="1"/>
</dbReference>
<reference evidence="2 3" key="1">
    <citation type="submission" date="2021-05" db="EMBL/GenBank/DDBJ databases">
        <title>Aequorivita echinoideorum JCM 30378 genome.</title>
        <authorList>
            <person name="Zhang H."/>
            <person name="Li C."/>
        </authorList>
    </citation>
    <scope>NUCLEOTIDE SEQUENCE [LARGE SCALE GENOMIC DNA]</scope>
    <source>
        <strain evidence="2 3">JCM30378</strain>
    </source>
</reference>
<dbReference type="SUPFAM" id="SSF82771">
    <property type="entry name" value="GIY-YIG endonuclease"/>
    <property type="match status" value="1"/>
</dbReference>
<name>A0ABS5S5B6_9FLAO</name>
<evidence type="ECO:0000259" key="1">
    <source>
        <dbReference type="PROSITE" id="PS50164"/>
    </source>
</evidence>
<dbReference type="InterPro" id="IPR000305">
    <property type="entry name" value="GIY-YIG_endonuc"/>
</dbReference>
<comment type="caution">
    <text evidence="2">The sequence shown here is derived from an EMBL/GenBank/DDBJ whole genome shotgun (WGS) entry which is preliminary data.</text>
</comment>
<sequence>MTIWSCGFKSRLEYRIPDVSYIGDLFFVEMASVYILYSKSADIFYTGSCADLSVRVRQHLDKVHTGSFTSRASDWILFYSIENLDRQQARKIELHIKAMKSRTYIENLRKYPEMVCRLVERFGAGSSR</sequence>
<dbReference type="CDD" id="cd10449">
    <property type="entry name" value="GIY-YIG_SLX1_like"/>
    <property type="match status" value="1"/>
</dbReference>
<dbReference type="Pfam" id="PF01541">
    <property type="entry name" value="GIY-YIG"/>
    <property type="match status" value="1"/>
</dbReference>
<proteinExistence type="predicted"/>
<gene>
    <name evidence="2" type="ORF">KIV10_05365</name>
</gene>
<evidence type="ECO:0000313" key="3">
    <source>
        <dbReference type="Proteomes" id="UP001297092"/>
    </source>
</evidence>
<evidence type="ECO:0000313" key="2">
    <source>
        <dbReference type="EMBL" id="MBT0607604.1"/>
    </source>
</evidence>
<dbReference type="Proteomes" id="UP001297092">
    <property type="component" value="Unassembled WGS sequence"/>
</dbReference>